<proteinExistence type="predicted"/>
<dbReference type="AlphaFoldDB" id="A0A922L2J6"/>
<evidence type="ECO:0000256" key="4">
    <source>
        <dbReference type="SAM" id="Phobius"/>
    </source>
</evidence>
<dbReference type="PANTHER" id="PTHR10036">
    <property type="entry name" value="CD59 GLYCOPROTEIN"/>
    <property type="match status" value="1"/>
</dbReference>
<evidence type="ECO:0000256" key="5">
    <source>
        <dbReference type="SAM" id="SignalP"/>
    </source>
</evidence>
<keyword evidence="4" id="KW-1133">Transmembrane helix</keyword>
<accession>A0A922L2J6</accession>
<reference evidence="6" key="2">
    <citation type="journal article" date="2022" name="Res Sq">
        <title>Comparative Genomics Reveals Insights into the Divergent Evolution of Astigmatic Mites and Household Pest Adaptations.</title>
        <authorList>
            <person name="Xiong Q."/>
            <person name="Wan A.T.-Y."/>
            <person name="Liu X.-Y."/>
            <person name="Fung C.S.-H."/>
            <person name="Xiao X."/>
            <person name="Malainual N."/>
            <person name="Hou J."/>
            <person name="Wang L."/>
            <person name="Wang M."/>
            <person name="Yang K."/>
            <person name="Cui Y."/>
            <person name="Leung E."/>
            <person name="Nong W."/>
            <person name="Shin S.-K."/>
            <person name="Au S."/>
            <person name="Jeong K.Y."/>
            <person name="Chew F.T."/>
            <person name="Hui J."/>
            <person name="Leung T.F."/>
            <person name="Tungtrongchitr A."/>
            <person name="Zhong N."/>
            <person name="Liu Z."/>
            <person name="Tsui S."/>
        </authorList>
    </citation>
    <scope>NUCLEOTIDE SEQUENCE</scope>
    <source>
        <strain evidence="6">Derf</strain>
        <tissue evidence="6">Whole organism</tissue>
    </source>
</reference>
<keyword evidence="2" id="KW-1015">Disulfide bond</keyword>
<dbReference type="SUPFAM" id="SSF57302">
    <property type="entry name" value="Snake toxin-like"/>
    <property type="match status" value="1"/>
</dbReference>
<evidence type="ECO:0000313" key="6">
    <source>
        <dbReference type="EMBL" id="KAH9497715.1"/>
    </source>
</evidence>
<feature type="chain" id="PRO_5036932780" evidence="5">
    <location>
        <begin position="20"/>
        <end position="291"/>
    </location>
</feature>
<dbReference type="PANTHER" id="PTHR10036:SF3">
    <property type="entry name" value="PROTEIN SLEEPLESS-RELATED"/>
    <property type="match status" value="1"/>
</dbReference>
<keyword evidence="7" id="KW-1185">Reference proteome</keyword>
<feature type="compositionally biased region" description="Gly residues" evidence="3">
    <location>
        <begin position="81"/>
        <end position="157"/>
    </location>
</feature>
<keyword evidence="4" id="KW-0812">Transmembrane</keyword>
<evidence type="ECO:0000256" key="2">
    <source>
        <dbReference type="ARBA" id="ARBA00023157"/>
    </source>
</evidence>
<dbReference type="InterPro" id="IPR045860">
    <property type="entry name" value="Snake_toxin-like_sf"/>
</dbReference>
<dbReference type="Proteomes" id="UP000790347">
    <property type="component" value="Unassembled WGS sequence"/>
</dbReference>
<gene>
    <name evidence="6" type="ORF">DERF_013678</name>
</gene>
<evidence type="ECO:0000256" key="1">
    <source>
        <dbReference type="ARBA" id="ARBA00022729"/>
    </source>
</evidence>
<name>A0A922L2J6_DERFA</name>
<feature type="transmembrane region" description="Helical" evidence="4">
    <location>
        <begin position="269"/>
        <end position="290"/>
    </location>
</feature>
<evidence type="ECO:0000256" key="3">
    <source>
        <dbReference type="SAM" id="MobiDB-lite"/>
    </source>
</evidence>
<keyword evidence="1 5" id="KW-0732">Signal</keyword>
<dbReference type="CDD" id="cd23599">
    <property type="entry name" value="TFP_LU_ECD_Cold"/>
    <property type="match status" value="1"/>
</dbReference>
<feature type="signal peptide" evidence="5">
    <location>
        <begin position="1"/>
        <end position="19"/>
    </location>
</feature>
<reference evidence="6" key="1">
    <citation type="submission" date="2013-05" db="EMBL/GenBank/DDBJ databases">
        <authorList>
            <person name="Yim A.K.Y."/>
            <person name="Chan T.F."/>
            <person name="Ji K.M."/>
            <person name="Liu X.Y."/>
            <person name="Zhou J.W."/>
            <person name="Li R.Q."/>
            <person name="Yang K.Y."/>
            <person name="Li J."/>
            <person name="Li M."/>
            <person name="Law P.T.W."/>
            <person name="Wu Y.L."/>
            <person name="Cai Z.L."/>
            <person name="Qin H."/>
            <person name="Bao Y."/>
            <person name="Leung R.K.K."/>
            <person name="Ng P.K.S."/>
            <person name="Zou J."/>
            <person name="Zhong X.J."/>
            <person name="Ran P.X."/>
            <person name="Zhong N.S."/>
            <person name="Liu Z.G."/>
            <person name="Tsui S.K.W."/>
        </authorList>
    </citation>
    <scope>NUCLEOTIDE SEQUENCE</scope>
    <source>
        <strain evidence="6">Derf</strain>
        <tissue evidence="6">Whole organism</tissue>
    </source>
</reference>
<sequence length="291" mass="30837">MKFALIIVLFIVVWDPICGSRFGRPDNYYDIMILINGRALPAQSAINLPNILVTDKQTGREIPLRIGVRKIVTEEENNQGNNGGGNHGDGGGEQNGGDHGGGGGGEQNGGNHGGGGGQAGGNHGGGGGEQNGGNHGGGGGQAGGNHGGGSGQAGGGHTGSNAMVTSYECYVCNNQEDNNGKCIRTVRTCNLDDNSCMTVVRWGSTPYWDPTGQKQYYISKRCTTLAQCQEARENSSRRCDRIWYNDWECVECCTGDRCNYYITLGTSTIHGNMVMIIVSIAAFITIVTYFR</sequence>
<evidence type="ECO:0000313" key="7">
    <source>
        <dbReference type="Proteomes" id="UP000790347"/>
    </source>
</evidence>
<protein>
    <submittedName>
        <fullName evidence="6">Uncharacterized protein</fullName>
    </submittedName>
</protein>
<organism evidence="6 7">
    <name type="scientific">Dermatophagoides farinae</name>
    <name type="common">American house dust mite</name>
    <dbReference type="NCBI Taxonomy" id="6954"/>
    <lineage>
        <taxon>Eukaryota</taxon>
        <taxon>Metazoa</taxon>
        <taxon>Ecdysozoa</taxon>
        <taxon>Arthropoda</taxon>
        <taxon>Chelicerata</taxon>
        <taxon>Arachnida</taxon>
        <taxon>Acari</taxon>
        <taxon>Acariformes</taxon>
        <taxon>Sarcoptiformes</taxon>
        <taxon>Astigmata</taxon>
        <taxon>Psoroptidia</taxon>
        <taxon>Analgoidea</taxon>
        <taxon>Pyroglyphidae</taxon>
        <taxon>Dermatophagoidinae</taxon>
        <taxon>Dermatophagoides</taxon>
    </lineage>
</organism>
<dbReference type="EMBL" id="ASGP02000007">
    <property type="protein sequence ID" value="KAH9497715.1"/>
    <property type="molecule type" value="Genomic_DNA"/>
</dbReference>
<comment type="caution">
    <text evidence="6">The sequence shown here is derived from an EMBL/GenBank/DDBJ whole genome shotgun (WGS) entry which is preliminary data.</text>
</comment>
<feature type="region of interest" description="Disordered" evidence="3">
    <location>
        <begin position="75"/>
        <end position="157"/>
    </location>
</feature>
<keyword evidence="4" id="KW-0472">Membrane</keyword>